<reference evidence="1" key="1">
    <citation type="submission" date="2021-06" db="EMBL/GenBank/DDBJ databases">
        <authorList>
            <person name="Kallberg Y."/>
            <person name="Tangrot J."/>
            <person name="Rosling A."/>
        </authorList>
    </citation>
    <scope>NUCLEOTIDE SEQUENCE</scope>
    <source>
        <strain evidence="1">MA461A</strain>
    </source>
</reference>
<comment type="caution">
    <text evidence="1">The sequence shown here is derived from an EMBL/GenBank/DDBJ whole genome shotgun (WGS) entry which is preliminary data.</text>
</comment>
<dbReference type="EMBL" id="CAJVQC010038640">
    <property type="protein sequence ID" value="CAG8766686.1"/>
    <property type="molecule type" value="Genomic_DNA"/>
</dbReference>
<gene>
    <name evidence="1" type="ORF">RPERSI_LOCUS15887</name>
</gene>
<feature type="non-terminal residue" evidence="1">
    <location>
        <position position="1"/>
    </location>
</feature>
<accession>A0ACA9QW55</accession>
<evidence type="ECO:0000313" key="1">
    <source>
        <dbReference type="EMBL" id="CAG8766686.1"/>
    </source>
</evidence>
<proteinExistence type="predicted"/>
<organism evidence="1 2">
    <name type="scientific">Racocetra persica</name>
    <dbReference type="NCBI Taxonomy" id="160502"/>
    <lineage>
        <taxon>Eukaryota</taxon>
        <taxon>Fungi</taxon>
        <taxon>Fungi incertae sedis</taxon>
        <taxon>Mucoromycota</taxon>
        <taxon>Glomeromycotina</taxon>
        <taxon>Glomeromycetes</taxon>
        <taxon>Diversisporales</taxon>
        <taxon>Gigasporaceae</taxon>
        <taxon>Racocetra</taxon>
    </lineage>
</organism>
<sequence>QFIYLLNELGISKNPKEALNLFEEVSKSNSKYKDSAREVTEQLKISNF</sequence>
<protein>
    <submittedName>
        <fullName evidence="1">18658_t:CDS:1</fullName>
    </submittedName>
</protein>
<evidence type="ECO:0000313" key="2">
    <source>
        <dbReference type="Proteomes" id="UP000789920"/>
    </source>
</evidence>
<keyword evidence="2" id="KW-1185">Reference proteome</keyword>
<name>A0ACA9QW55_9GLOM</name>
<dbReference type="Proteomes" id="UP000789920">
    <property type="component" value="Unassembled WGS sequence"/>
</dbReference>